<evidence type="ECO:0000256" key="2">
    <source>
        <dbReference type="ARBA" id="ARBA00007935"/>
    </source>
</evidence>
<feature type="transmembrane region" description="Helical" evidence="8">
    <location>
        <begin position="194"/>
        <end position="210"/>
    </location>
</feature>
<comment type="similarity">
    <text evidence="2">Belongs to the binding-protein-dependent transport system permease family. FecCD subfamily.</text>
</comment>
<feature type="transmembrane region" description="Helical" evidence="8">
    <location>
        <begin position="323"/>
        <end position="343"/>
    </location>
</feature>
<keyword evidence="4" id="KW-1003">Cell membrane</keyword>
<comment type="caution">
    <text evidence="9">The sequence shown here is derived from an EMBL/GenBank/DDBJ whole genome shotgun (WGS) entry which is preliminary data.</text>
</comment>
<dbReference type="PANTHER" id="PTHR30472:SF70">
    <property type="entry name" value="MOLYBDATE IMPORT SYSTEM PERMEASE PROTEIN MOLB"/>
    <property type="match status" value="1"/>
</dbReference>
<keyword evidence="10" id="KW-1185">Reference proteome</keyword>
<feature type="transmembrane region" description="Helical" evidence="8">
    <location>
        <begin position="166"/>
        <end position="188"/>
    </location>
</feature>
<feature type="transmembrane region" description="Helical" evidence="8">
    <location>
        <begin position="20"/>
        <end position="39"/>
    </location>
</feature>
<dbReference type="GO" id="GO:0022857">
    <property type="term" value="F:transmembrane transporter activity"/>
    <property type="evidence" value="ECO:0007669"/>
    <property type="project" value="InterPro"/>
</dbReference>
<feature type="transmembrane region" description="Helical" evidence="8">
    <location>
        <begin position="136"/>
        <end position="154"/>
    </location>
</feature>
<evidence type="ECO:0000313" key="9">
    <source>
        <dbReference type="EMBL" id="GLK67325.1"/>
    </source>
</evidence>
<evidence type="ECO:0000256" key="4">
    <source>
        <dbReference type="ARBA" id="ARBA00022475"/>
    </source>
</evidence>
<evidence type="ECO:0000256" key="6">
    <source>
        <dbReference type="ARBA" id="ARBA00022989"/>
    </source>
</evidence>
<dbReference type="Pfam" id="PF01032">
    <property type="entry name" value="FecCD"/>
    <property type="match status" value="1"/>
</dbReference>
<sequence>MSQGGLVSGGTAPAVGGTRQATLVVALFAALIAALLWSVTAGRYPVPIDHVLAILAARIAEVSPVWSPTERIVVEVVRLPRVLTAAAAGAGLSLSGAVLQGLFRNPLVGPQTIGAASGAALGGVTAILFLDFGLSVQFGAFAGAALALAAVLAIHRSDGLSPVLTLVLAGVVVSAFCGALVGLVTYVADPETKLPGVVFWLLGSFASATWPKLGLVVGCTALAGIVMLGMRWRVNVLALGDEEARTLGVDPVRDRLVLLAAACLAISAQVAVSGTIGWVGLVIPNLARMIVGADHRRLLPVAALMGATFLVIADTLARDLTPAEIPVGIVTAIVGTPVFAYLLRRNAAGAA</sequence>
<dbReference type="PANTHER" id="PTHR30472">
    <property type="entry name" value="FERRIC ENTEROBACTIN TRANSPORT SYSTEM PERMEASE PROTEIN"/>
    <property type="match status" value="1"/>
</dbReference>
<dbReference type="FunFam" id="1.10.3470.10:FF:000001">
    <property type="entry name" value="Vitamin B12 ABC transporter permease BtuC"/>
    <property type="match status" value="1"/>
</dbReference>
<proteinExistence type="inferred from homology"/>
<dbReference type="AlphaFoldDB" id="A0A9W6J132"/>
<keyword evidence="6 8" id="KW-1133">Transmembrane helix</keyword>
<reference evidence="9" key="2">
    <citation type="submission" date="2023-01" db="EMBL/GenBank/DDBJ databases">
        <authorList>
            <person name="Sun Q."/>
            <person name="Evtushenko L."/>
        </authorList>
    </citation>
    <scope>NUCLEOTIDE SEQUENCE</scope>
    <source>
        <strain evidence="9">VKM B-2347</strain>
    </source>
</reference>
<dbReference type="CDD" id="cd06550">
    <property type="entry name" value="TM_ABC_iron-siderophores_like"/>
    <property type="match status" value="1"/>
</dbReference>
<evidence type="ECO:0000256" key="1">
    <source>
        <dbReference type="ARBA" id="ARBA00004651"/>
    </source>
</evidence>
<dbReference type="InterPro" id="IPR037294">
    <property type="entry name" value="ABC_BtuC-like"/>
</dbReference>
<organism evidence="9 10">
    <name type="scientific">Hansschlegelia plantiphila</name>
    <dbReference type="NCBI Taxonomy" id="374655"/>
    <lineage>
        <taxon>Bacteria</taxon>
        <taxon>Pseudomonadati</taxon>
        <taxon>Pseudomonadota</taxon>
        <taxon>Alphaproteobacteria</taxon>
        <taxon>Hyphomicrobiales</taxon>
        <taxon>Methylopilaceae</taxon>
        <taxon>Hansschlegelia</taxon>
    </lineage>
</organism>
<dbReference type="Proteomes" id="UP001143372">
    <property type="component" value="Unassembled WGS sequence"/>
</dbReference>
<dbReference type="EMBL" id="BSFI01000004">
    <property type="protein sequence ID" value="GLK67325.1"/>
    <property type="molecule type" value="Genomic_DNA"/>
</dbReference>
<feature type="transmembrane region" description="Helical" evidence="8">
    <location>
        <begin position="111"/>
        <end position="130"/>
    </location>
</feature>
<feature type="transmembrane region" description="Helical" evidence="8">
    <location>
        <begin position="298"/>
        <end position="317"/>
    </location>
</feature>
<dbReference type="GO" id="GO:0033214">
    <property type="term" value="P:siderophore-iron import into cell"/>
    <property type="evidence" value="ECO:0007669"/>
    <property type="project" value="TreeGrafter"/>
</dbReference>
<evidence type="ECO:0000313" key="10">
    <source>
        <dbReference type="Proteomes" id="UP001143372"/>
    </source>
</evidence>
<evidence type="ECO:0000256" key="5">
    <source>
        <dbReference type="ARBA" id="ARBA00022692"/>
    </source>
</evidence>
<name>A0A9W6J132_9HYPH</name>
<dbReference type="RefSeq" id="WP_271167570.1">
    <property type="nucleotide sequence ID" value="NZ_BSFI01000004.1"/>
</dbReference>
<accession>A0A9W6J132</accession>
<dbReference type="Gene3D" id="1.10.3470.10">
    <property type="entry name" value="ABC transporter involved in vitamin B12 uptake, BtuC"/>
    <property type="match status" value="1"/>
</dbReference>
<keyword evidence="5 8" id="KW-0812">Transmembrane</keyword>
<evidence type="ECO:0000256" key="7">
    <source>
        <dbReference type="ARBA" id="ARBA00023136"/>
    </source>
</evidence>
<comment type="subcellular location">
    <subcellularLocation>
        <location evidence="1">Cell membrane</location>
        <topology evidence="1">Multi-pass membrane protein</topology>
    </subcellularLocation>
</comment>
<gene>
    <name evidence="9" type="ORF">GCM10008179_09630</name>
</gene>
<dbReference type="SUPFAM" id="SSF81345">
    <property type="entry name" value="ABC transporter involved in vitamin B12 uptake, BtuC"/>
    <property type="match status" value="1"/>
</dbReference>
<protein>
    <submittedName>
        <fullName evidence="9">ABC transporter permease</fullName>
    </submittedName>
</protein>
<dbReference type="GO" id="GO:0005886">
    <property type="term" value="C:plasma membrane"/>
    <property type="evidence" value="ECO:0007669"/>
    <property type="project" value="UniProtKB-SubCell"/>
</dbReference>
<evidence type="ECO:0000256" key="8">
    <source>
        <dbReference type="SAM" id="Phobius"/>
    </source>
</evidence>
<feature type="transmembrane region" description="Helical" evidence="8">
    <location>
        <begin position="79"/>
        <end position="99"/>
    </location>
</feature>
<evidence type="ECO:0000256" key="3">
    <source>
        <dbReference type="ARBA" id="ARBA00022448"/>
    </source>
</evidence>
<reference evidence="9" key="1">
    <citation type="journal article" date="2014" name="Int. J. Syst. Evol. Microbiol.">
        <title>Complete genome sequence of Corynebacterium casei LMG S-19264T (=DSM 44701T), isolated from a smear-ripened cheese.</title>
        <authorList>
            <consortium name="US DOE Joint Genome Institute (JGI-PGF)"/>
            <person name="Walter F."/>
            <person name="Albersmeier A."/>
            <person name="Kalinowski J."/>
            <person name="Ruckert C."/>
        </authorList>
    </citation>
    <scope>NUCLEOTIDE SEQUENCE</scope>
    <source>
        <strain evidence="9">VKM B-2347</strain>
    </source>
</reference>
<feature type="transmembrane region" description="Helical" evidence="8">
    <location>
        <begin position="256"/>
        <end position="286"/>
    </location>
</feature>
<keyword evidence="3" id="KW-0813">Transport</keyword>
<dbReference type="InterPro" id="IPR000522">
    <property type="entry name" value="ABC_transptr_permease_BtuC"/>
</dbReference>
<keyword evidence="7 8" id="KW-0472">Membrane</keyword>